<dbReference type="InterPro" id="IPR050745">
    <property type="entry name" value="Multifunctional_regulatory"/>
</dbReference>
<keyword evidence="4" id="KW-0175">Coiled coil</keyword>
<dbReference type="Proteomes" id="UP000702544">
    <property type="component" value="Unassembled WGS sequence"/>
</dbReference>
<dbReference type="Pfam" id="PF13424">
    <property type="entry name" value="TPR_12"/>
    <property type="match status" value="1"/>
</dbReference>
<feature type="repeat" description="ANK" evidence="3">
    <location>
        <begin position="521"/>
        <end position="553"/>
    </location>
</feature>
<keyword evidence="5" id="KW-0732">Signal</keyword>
<dbReference type="PROSITE" id="PS50088">
    <property type="entry name" value="ANK_REPEAT"/>
    <property type="match status" value="7"/>
</dbReference>
<feature type="repeat" description="ANK" evidence="3">
    <location>
        <begin position="617"/>
        <end position="649"/>
    </location>
</feature>
<reference evidence="6 7" key="1">
    <citation type="submission" date="2020-01" db="EMBL/GenBank/DDBJ databases">
        <title>Genomes assembled from Gulf of Kutch pelagic sediment metagenomes.</title>
        <authorList>
            <person name="Chandrashekar M."/>
            <person name="Mahajan M.S."/>
            <person name="Dave K.J."/>
            <person name="Vatsa P."/>
            <person name="Nathani N.M."/>
        </authorList>
    </citation>
    <scope>NUCLEOTIDE SEQUENCE [LARGE SCALE GENOMIC DNA]</scope>
    <source>
        <strain evidence="6">KS3-K002</strain>
    </source>
</reference>
<dbReference type="PRINTS" id="PR01415">
    <property type="entry name" value="ANKYRIN"/>
</dbReference>
<evidence type="ECO:0000256" key="1">
    <source>
        <dbReference type="ARBA" id="ARBA00022737"/>
    </source>
</evidence>
<dbReference type="SUPFAM" id="SSF48403">
    <property type="entry name" value="Ankyrin repeat"/>
    <property type="match status" value="1"/>
</dbReference>
<dbReference type="InterPro" id="IPR011990">
    <property type="entry name" value="TPR-like_helical_dom_sf"/>
</dbReference>
<dbReference type="AlphaFoldDB" id="A0AAE4ZA47"/>
<feature type="repeat" description="ANK" evidence="3">
    <location>
        <begin position="584"/>
        <end position="616"/>
    </location>
</feature>
<dbReference type="InterPro" id="IPR002110">
    <property type="entry name" value="Ankyrin_rpt"/>
</dbReference>
<feature type="chain" id="PRO_5042262831" evidence="5">
    <location>
        <begin position="22"/>
        <end position="780"/>
    </location>
</feature>
<keyword evidence="1" id="KW-0677">Repeat</keyword>
<dbReference type="Gene3D" id="1.25.40.10">
    <property type="entry name" value="Tetratricopeptide repeat domain"/>
    <property type="match status" value="2"/>
</dbReference>
<organism evidence="6 7">
    <name type="scientific">Candidatus Kutchimonas denitrificans</name>
    <dbReference type="NCBI Taxonomy" id="3056748"/>
    <lineage>
        <taxon>Bacteria</taxon>
        <taxon>Pseudomonadati</taxon>
        <taxon>Gemmatimonadota</taxon>
        <taxon>Gemmatimonadia</taxon>
        <taxon>Candidatus Palauibacterales</taxon>
        <taxon>Candidatus Palauibacteraceae</taxon>
        <taxon>Candidatus Kutchimonas</taxon>
    </lineage>
</organism>
<feature type="signal peptide" evidence="5">
    <location>
        <begin position="1"/>
        <end position="21"/>
    </location>
</feature>
<dbReference type="EMBL" id="JAACAK010000133">
    <property type="protein sequence ID" value="NIR76599.1"/>
    <property type="molecule type" value="Genomic_DNA"/>
</dbReference>
<proteinExistence type="predicted"/>
<name>A0AAE4ZA47_9BACT</name>
<keyword evidence="2 3" id="KW-0040">ANK repeat</keyword>
<gene>
    <name evidence="6" type="ORF">GWO12_16075</name>
</gene>
<feature type="repeat" description="ANK" evidence="3">
    <location>
        <begin position="684"/>
        <end position="716"/>
    </location>
</feature>
<dbReference type="PANTHER" id="PTHR24189:SF50">
    <property type="entry name" value="ANKYRIN REPEAT AND SOCS BOX PROTEIN 2"/>
    <property type="match status" value="1"/>
</dbReference>
<comment type="caution">
    <text evidence="6">The sequence shown here is derived from an EMBL/GenBank/DDBJ whole genome shotgun (WGS) entry which is preliminary data.</text>
</comment>
<evidence type="ECO:0000313" key="6">
    <source>
        <dbReference type="EMBL" id="NIR76599.1"/>
    </source>
</evidence>
<sequence length="780" mass="83098">MRGVIVLNLALLGIFTAGATAAQDQAAERIRTLQEQELDSLQQELDKIAAERGQKHADLLPILWSMRDVYIEHGAYAPAVALMERALEITEEVHGTDGGVTLTAIHKLTALYTLARDYPRARAVGERLRSTVERLLGPEHPALGPALSVEGEALLRAGDAAAAAQRLEPALAIQAENMGPAAHELTPIHLLLAEAHTRLGRVRRPEALLRYGLGIRSEARGFVPDDEVAFYLAPFKAALGGLYTAVGFYDEAEDALTEALEAYEAMLAADDPQLEPVLVHLATLYAATGDTAKAEEYGSRAERLFADNLGFAFVQSAPPFPPFAEIPPASDPEGLFADAATGDWVEYRQNGEPSERLEIVRATPALVVIAKSRRDGDRWVRSTEEMVRRDIGLREFHGVDSLTATRCPFVSGTIECLAWSYSGSYASEPATVFLAPGVVPVGGLLRRDFGGYRDTVRYVTTLGRYSRGGEVVKVPKLEGFPVMTEAVREIRSERELMEAAKRGDVRAVAAALDRGMDVDPIDGAPLNWAVRRGHVDMVRLLIERGARVGPDDLVRAARSGSVELASLLLEHDLDVNAVGGDLGVNDTPLFAAAEKGHRAMVEFLLQRGADPLATNGAGTTTLMGAAKAGDTELVSRFLDLGVDVNAGGGGSGRTALLFAAETGNPEVVRLLLETGANARDTTASGVSALYLVAPTGNVEVGELLIAAGADPNQGAGSEGYKRTPLMAAAEKGHAEFVRLLIRAGAEVNARLESGYTALEGAESNGHTEVVKILLEAGAKP</sequence>
<dbReference type="Pfam" id="PF12796">
    <property type="entry name" value="Ank_2"/>
    <property type="match status" value="4"/>
</dbReference>
<feature type="repeat" description="ANK" evidence="3">
    <location>
        <begin position="651"/>
        <end position="683"/>
    </location>
</feature>
<feature type="repeat" description="ANK" evidence="3">
    <location>
        <begin position="720"/>
        <end position="752"/>
    </location>
</feature>
<dbReference type="InterPro" id="IPR036770">
    <property type="entry name" value="Ankyrin_rpt-contain_sf"/>
</dbReference>
<dbReference type="Pfam" id="PF13374">
    <property type="entry name" value="TPR_10"/>
    <property type="match status" value="2"/>
</dbReference>
<evidence type="ECO:0000256" key="2">
    <source>
        <dbReference type="ARBA" id="ARBA00023043"/>
    </source>
</evidence>
<dbReference type="SMART" id="SM00248">
    <property type="entry name" value="ANK"/>
    <property type="match status" value="9"/>
</dbReference>
<evidence type="ECO:0000256" key="4">
    <source>
        <dbReference type="SAM" id="Coils"/>
    </source>
</evidence>
<dbReference type="PROSITE" id="PS50297">
    <property type="entry name" value="ANK_REP_REGION"/>
    <property type="match status" value="7"/>
</dbReference>
<evidence type="ECO:0000256" key="5">
    <source>
        <dbReference type="SAM" id="SignalP"/>
    </source>
</evidence>
<dbReference type="PANTHER" id="PTHR24189">
    <property type="entry name" value="MYOTROPHIN"/>
    <property type="match status" value="1"/>
</dbReference>
<evidence type="ECO:0000256" key="3">
    <source>
        <dbReference type="PROSITE-ProRule" id="PRU00023"/>
    </source>
</evidence>
<accession>A0AAE4ZA47</accession>
<feature type="coiled-coil region" evidence="4">
    <location>
        <begin position="24"/>
        <end position="51"/>
    </location>
</feature>
<protein>
    <submittedName>
        <fullName evidence="6">Tetratricopeptide repeat protein</fullName>
    </submittedName>
</protein>
<feature type="repeat" description="ANK" evidence="3">
    <location>
        <begin position="753"/>
        <end position="780"/>
    </location>
</feature>
<dbReference type="Gene3D" id="1.25.40.20">
    <property type="entry name" value="Ankyrin repeat-containing domain"/>
    <property type="match status" value="3"/>
</dbReference>
<evidence type="ECO:0000313" key="7">
    <source>
        <dbReference type="Proteomes" id="UP000702544"/>
    </source>
</evidence>
<dbReference type="SUPFAM" id="SSF48452">
    <property type="entry name" value="TPR-like"/>
    <property type="match status" value="2"/>
</dbReference>